<dbReference type="PROSITE" id="PS51485">
    <property type="entry name" value="PHYTOCYANIN"/>
    <property type="match status" value="1"/>
</dbReference>
<sequence length="135" mass="15041">MATAVGIRLNSNSRLLQGVTVPLLMLLLGVLLQLQAVAATKYTVYWSYPNYENYFSNWNRGSTYVVGDSIEFLYNAEAHNVVRVSNQQYDECSTNAEPVADGATVFSLNQPGMYFFMCTVPGHCEAGMKLQLRVI</sequence>
<reference evidence="4" key="1">
    <citation type="submission" date="2024-02" db="EMBL/GenBank/DDBJ databases">
        <authorList>
            <consortium name="ELIXIR-Norway"/>
            <consortium name="Elixir Norway"/>
        </authorList>
    </citation>
    <scope>NUCLEOTIDE SEQUENCE</scope>
</reference>
<dbReference type="InterPro" id="IPR008972">
    <property type="entry name" value="Cupredoxin"/>
</dbReference>
<keyword evidence="1" id="KW-0479">Metal-binding</keyword>
<dbReference type="EMBL" id="OZ019897">
    <property type="protein sequence ID" value="CAK9225543.1"/>
    <property type="molecule type" value="Genomic_DNA"/>
</dbReference>
<dbReference type="InterPro" id="IPR003245">
    <property type="entry name" value="Phytocyanin_dom"/>
</dbReference>
<dbReference type="Gene3D" id="2.60.40.420">
    <property type="entry name" value="Cupredoxins - blue copper proteins"/>
    <property type="match status" value="1"/>
</dbReference>
<evidence type="ECO:0000259" key="3">
    <source>
        <dbReference type="PROSITE" id="PS51485"/>
    </source>
</evidence>
<evidence type="ECO:0000256" key="2">
    <source>
        <dbReference type="ARBA" id="ARBA00023008"/>
    </source>
</evidence>
<dbReference type="InterPro" id="IPR039391">
    <property type="entry name" value="Phytocyanin-like"/>
</dbReference>
<dbReference type="InterPro" id="IPR033138">
    <property type="entry name" value="Cu_oxidase_CS"/>
</dbReference>
<dbReference type="PROSITE" id="PS00196">
    <property type="entry name" value="COPPER_BLUE"/>
    <property type="match status" value="1"/>
</dbReference>
<gene>
    <name evidence="4" type="ORF">CSSPTR1EN2_LOCUS17657</name>
</gene>
<name>A0ABP0URJ0_9BRYO</name>
<feature type="domain" description="Phytocyanin" evidence="3">
    <location>
        <begin position="40"/>
        <end position="135"/>
    </location>
</feature>
<dbReference type="PROSITE" id="PS00079">
    <property type="entry name" value="MULTICOPPER_OXIDASE1"/>
    <property type="match status" value="1"/>
</dbReference>
<evidence type="ECO:0000313" key="4">
    <source>
        <dbReference type="EMBL" id="CAK9225543.1"/>
    </source>
</evidence>
<dbReference type="SUPFAM" id="SSF49503">
    <property type="entry name" value="Cupredoxins"/>
    <property type="match status" value="1"/>
</dbReference>
<dbReference type="Proteomes" id="UP001497512">
    <property type="component" value="Chromosome 5"/>
</dbReference>
<protein>
    <recommendedName>
        <fullName evidence="3">Phytocyanin domain-containing protein</fullName>
    </recommendedName>
</protein>
<keyword evidence="2" id="KW-0186">Copper</keyword>
<keyword evidence="5" id="KW-1185">Reference proteome</keyword>
<evidence type="ECO:0000313" key="5">
    <source>
        <dbReference type="Proteomes" id="UP001497512"/>
    </source>
</evidence>
<accession>A0ABP0URJ0</accession>
<dbReference type="Pfam" id="PF02298">
    <property type="entry name" value="Cu_bind_like"/>
    <property type="match status" value="1"/>
</dbReference>
<dbReference type="PANTHER" id="PTHR33021:SF193">
    <property type="entry name" value="OS06G0218600 PROTEIN"/>
    <property type="match status" value="1"/>
</dbReference>
<proteinExistence type="predicted"/>
<evidence type="ECO:0000256" key="1">
    <source>
        <dbReference type="ARBA" id="ARBA00022723"/>
    </source>
</evidence>
<dbReference type="PANTHER" id="PTHR33021">
    <property type="entry name" value="BLUE COPPER PROTEIN"/>
    <property type="match status" value="1"/>
</dbReference>
<dbReference type="InterPro" id="IPR028871">
    <property type="entry name" value="BlueCu_1_BS"/>
</dbReference>
<organism evidence="4 5">
    <name type="scientific">Sphagnum troendelagicum</name>
    <dbReference type="NCBI Taxonomy" id="128251"/>
    <lineage>
        <taxon>Eukaryota</taxon>
        <taxon>Viridiplantae</taxon>
        <taxon>Streptophyta</taxon>
        <taxon>Embryophyta</taxon>
        <taxon>Bryophyta</taxon>
        <taxon>Sphagnophytina</taxon>
        <taxon>Sphagnopsida</taxon>
        <taxon>Sphagnales</taxon>
        <taxon>Sphagnaceae</taxon>
        <taxon>Sphagnum</taxon>
    </lineage>
</organism>